<dbReference type="InterPro" id="IPR009776">
    <property type="entry name" value="Spore_0_M"/>
</dbReference>
<protein>
    <submittedName>
        <fullName evidence="1">Sporulation protein</fullName>
    </submittedName>
</protein>
<name>A0ABV8B2M3_9BACI</name>
<evidence type="ECO:0000313" key="2">
    <source>
        <dbReference type="Proteomes" id="UP001595752"/>
    </source>
</evidence>
<evidence type="ECO:0000313" key="1">
    <source>
        <dbReference type="EMBL" id="MFC3883439.1"/>
    </source>
</evidence>
<dbReference type="EMBL" id="JBHRZT010000030">
    <property type="protein sequence ID" value="MFC3883439.1"/>
    <property type="molecule type" value="Genomic_DNA"/>
</dbReference>
<reference evidence="2" key="1">
    <citation type="journal article" date="2019" name="Int. J. Syst. Evol. Microbiol.">
        <title>The Global Catalogue of Microorganisms (GCM) 10K type strain sequencing project: providing services to taxonomists for standard genome sequencing and annotation.</title>
        <authorList>
            <consortium name="The Broad Institute Genomics Platform"/>
            <consortium name="The Broad Institute Genome Sequencing Center for Infectious Disease"/>
            <person name="Wu L."/>
            <person name="Ma J."/>
        </authorList>
    </citation>
    <scope>NUCLEOTIDE SEQUENCE [LARGE SCALE GENOMIC DNA]</scope>
    <source>
        <strain evidence="2">CCUG 61889</strain>
    </source>
</reference>
<dbReference type="PANTHER" id="PTHR40053:SF1">
    <property type="entry name" value="SPORULATION-CONTROL PROTEIN SPO0M"/>
    <property type="match status" value="1"/>
</dbReference>
<dbReference type="RefSeq" id="WP_377913920.1">
    <property type="nucleotide sequence ID" value="NZ_JBHRZT010000030.1"/>
</dbReference>
<dbReference type="Proteomes" id="UP001595752">
    <property type="component" value="Unassembled WGS sequence"/>
</dbReference>
<proteinExistence type="predicted"/>
<dbReference type="Pfam" id="PF07070">
    <property type="entry name" value="Spo0M"/>
    <property type="match status" value="1"/>
</dbReference>
<accession>A0ABV8B2M3</accession>
<keyword evidence="2" id="KW-1185">Reference proteome</keyword>
<sequence length="321" mass="36094">MFKKFLAKLGKGAATVDLQFENRPYQIDEVIHGEVVLKGGEVDQQINQLAVKFMMTVTIQNSQSISRKVDMIPLTGSFVISKKEEKRIPFHYRIPPILPLSRGPVSYYFDTHLDIEGGVDRTDVDYVTIGASKEVQSIFNALSRLGFREKATSGKLDTYGQEFEFFSTQLLANQINELEIRFAYVETGIQVWMEVDCRSGYGEIEAKREFILTKELLENEDKLVARLEEYIVETVQQPELYRQPFSYHAYEPHHQGGIAGGIGSMVGGLAMGVLGGMVLNEMMDSFGVDEMVEDAAESIGLDEEDFDLAGMDFGDFSDDED</sequence>
<dbReference type="PANTHER" id="PTHR40053">
    <property type="entry name" value="SPORULATION-CONTROL PROTEIN SPO0M"/>
    <property type="match status" value="1"/>
</dbReference>
<organism evidence="1 2">
    <name type="scientific">Bacillus songklensis</name>
    <dbReference type="NCBI Taxonomy" id="1069116"/>
    <lineage>
        <taxon>Bacteria</taxon>
        <taxon>Bacillati</taxon>
        <taxon>Bacillota</taxon>
        <taxon>Bacilli</taxon>
        <taxon>Bacillales</taxon>
        <taxon>Bacillaceae</taxon>
        <taxon>Bacillus</taxon>
    </lineage>
</organism>
<comment type="caution">
    <text evidence="1">The sequence shown here is derived from an EMBL/GenBank/DDBJ whole genome shotgun (WGS) entry which is preliminary data.</text>
</comment>
<gene>
    <name evidence="1" type="ORF">ACFOU2_07870</name>
</gene>